<dbReference type="Pfam" id="PF18029">
    <property type="entry name" value="Glyoxalase_6"/>
    <property type="match status" value="2"/>
</dbReference>
<evidence type="ECO:0000256" key="1">
    <source>
        <dbReference type="SAM" id="MobiDB-lite"/>
    </source>
</evidence>
<dbReference type="PROSITE" id="PS51819">
    <property type="entry name" value="VOC"/>
    <property type="match status" value="1"/>
</dbReference>
<feature type="region of interest" description="Disordered" evidence="1">
    <location>
        <begin position="46"/>
        <end position="93"/>
    </location>
</feature>
<feature type="compositionally biased region" description="Basic and acidic residues" evidence="1">
    <location>
        <begin position="46"/>
        <end position="71"/>
    </location>
</feature>
<sequence>MHAPVGVDVLVGRRALPVPAGQLRRHGDAAEGQHRVDLRVDERVGQHGEARAERHDADDPQNHRRAVRDAGEDQVPEVADGQQPEDHDEHPEARRQRLVGLVPADDDLRAARRVALGRQGRGQCGGERPGGGGVPAVQPVHRAVGEFDRDLPALGPGLADHRERDPGVDAGGLQAQHGAVEQRLVAVAAGEYLCGAHAFPLNVRRIVAGTYRAGGRPPTDGLSRITGMALHPVQVNIKAVDPVAVGRFWAEALGWTAHHPGVTTYVAPPGELVWPDPVAVALDLVPVPESKGTAKNRTHLDLASTSTEHQQELVERLLALGATPVDLGQGEVPWTVLADVEGNEFCVLEPREVYRETGPIAAIVVDCADPRETARFWGAAIDWTVHEVADDHATLRAATGTGPYLEFLRSTDGRAAPDRIHLDLLPYPGDDPSAEVARLRGLGATPVDLGQGEVPWTVLADPDGHEFCVLALH</sequence>
<comment type="caution">
    <text evidence="3">The sequence shown here is derived from an EMBL/GenBank/DDBJ whole genome shotgun (WGS) entry which is preliminary data.</text>
</comment>
<dbReference type="PATRIC" id="fig|1348663.4.peg.1407"/>
<dbReference type="eggNOG" id="COG0346">
    <property type="taxonomic scope" value="Bacteria"/>
</dbReference>
<dbReference type="Proteomes" id="UP000027178">
    <property type="component" value="Unassembled WGS sequence"/>
</dbReference>
<dbReference type="PANTHER" id="PTHR35908">
    <property type="entry name" value="HYPOTHETICAL FUSION PROTEIN"/>
    <property type="match status" value="1"/>
</dbReference>
<keyword evidence="4" id="KW-1185">Reference proteome</keyword>
<evidence type="ECO:0000313" key="4">
    <source>
        <dbReference type="Proteomes" id="UP000027178"/>
    </source>
</evidence>
<feature type="compositionally biased region" description="Basic and acidic residues" evidence="1">
    <location>
        <begin position="84"/>
        <end position="93"/>
    </location>
</feature>
<dbReference type="InterPro" id="IPR037523">
    <property type="entry name" value="VOC_core"/>
</dbReference>
<dbReference type="PANTHER" id="PTHR35908:SF1">
    <property type="entry name" value="CONSERVED PROTEIN"/>
    <property type="match status" value="1"/>
</dbReference>
<protein>
    <submittedName>
        <fullName evidence="3">Glyoxalase</fullName>
    </submittedName>
</protein>
<dbReference type="EMBL" id="JNBY01000053">
    <property type="protein sequence ID" value="KDN86835.1"/>
    <property type="molecule type" value="Genomic_DNA"/>
</dbReference>
<evidence type="ECO:0000313" key="3">
    <source>
        <dbReference type="EMBL" id="KDN86835.1"/>
    </source>
</evidence>
<reference evidence="3 4" key="1">
    <citation type="submission" date="2014-05" db="EMBL/GenBank/DDBJ databases">
        <title>Draft Genome Sequence of Kitasatospora cheerisanensis KCTC 2395.</title>
        <authorList>
            <person name="Nam D.H."/>
        </authorList>
    </citation>
    <scope>NUCLEOTIDE SEQUENCE [LARGE SCALE GENOMIC DNA]</scope>
    <source>
        <strain evidence="3 4">KCTC 2395</strain>
    </source>
</reference>
<feature type="domain" description="VOC" evidence="2">
    <location>
        <begin position="359"/>
        <end position="472"/>
    </location>
</feature>
<dbReference type="SUPFAM" id="SSF54593">
    <property type="entry name" value="Glyoxalase/Bleomycin resistance protein/Dihydroxybiphenyl dioxygenase"/>
    <property type="match status" value="2"/>
</dbReference>
<proteinExistence type="predicted"/>
<accession>A0A066Z9K4</accession>
<evidence type="ECO:0000259" key="2">
    <source>
        <dbReference type="PROSITE" id="PS51819"/>
    </source>
</evidence>
<dbReference type="CDD" id="cd06587">
    <property type="entry name" value="VOC"/>
    <property type="match status" value="1"/>
</dbReference>
<dbReference type="HOGENOM" id="CLU_577201_0_0_11"/>
<organism evidence="3 4">
    <name type="scientific">Kitasatospora cheerisanensis KCTC 2395</name>
    <dbReference type="NCBI Taxonomy" id="1348663"/>
    <lineage>
        <taxon>Bacteria</taxon>
        <taxon>Bacillati</taxon>
        <taxon>Actinomycetota</taxon>
        <taxon>Actinomycetes</taxon>
        <taxon>Kitasatosporales</taxon>
        <taxon>Streptomycetaceae</taxon>
        <taxon>Kitasatospora</taxon>
    </lineage>
</organism>
<dbReference type="InterPro" id="IPR041581">
    <property type="entry name" value="Glyoxalase_6"/>
</dbReference>
<feature type="compositionally biased region" description="Basic and acidic residues" evidence="1">
    <location>
        <begin position="25"/>
        <end position="41"/>
    </location>
</feature>
<dbReference type="AlphaFoldDB" id="A0A066Z9K4"/>
<dbReference type="Gene3D" id="3.10.180.10">
    <property type="entry name" value="2,3-Dihydroxybiphenyl 1,2-Dioxygenase, domain 1"/>
    <property type="match status" value="2"/>
</dbReference>
<dbReference type="InterPro" id="IPR029068">
    <property type="entry name" value="Glyas_Bleomycin-R_OHBP_Dase"/>
</dbReference>
<gene>
    <name evidence="3" type="ORF">KCH_14650</name>
</gene>
<name>A0A066Z9K4_9ACTN</name>
<feature type="region of interest" description="Disordered" evidence="1">
    <location>
        <begin position="22"/>
        <end position="41"/>
    </location>
</feature>